<feature type="transmembrane region" description="Helical" evidence="3">
    <location>
        <begin position="65"/>
        <end position="84"/>
    </location>
</feature>
<comment type="similarity">
    <text evidence="2">Belongs to the CDP-alcohol phosphatidyltransferase class-I family.</text>
</comment>
<accession>A0A1G1ZGH6</accession>
<sequence>MEKPQIKETFKKIKEKGREERRKIKKLVIKRKDDFLTALEKNWRDWALKPLTVFFGRIGVSANQITYAGFLLIAAAIGMFFKGYSLSWQLIILVLAAVSDGIDGPTARNNNNVTILGTWLDHIRDGVLVAWASTLLYIYGLLSFQIITLIWTLQFLLIWITLKDFLIRYLKGLPAEDAEILVSHFSLDNLQASVIGRIQFFCWTVGYLFLFLSLINPEPILLAIGQSLIILEIIFASLNILESYQKSI</sequence>
<keyword evidence="1 2" id="KW-0808">Transferase</keyword>
<feature type="transmembrane region" description="Helical" evidence="3">
    <location>
        <begin position="194"/>
        <end position="214"/>
    </location>
</feature>
<dbReference type="PROSITE" id="PS00379">
    <property type="entry name" value="CDP_ALCOHOL_P_TRANSF"/>
    <property type="match status" value="1"/>
</dbReference>
<dbReference type="GO" id="GO:0008654">
    <property type="term" value="P:phospholipid biosynthetic process"/>
    <property type="evidence" value="ECO:0007669"/>
    <property type="project" value="InterPro"/>
</dbReference>
<evidence type="ECO:0000313" key="4">
    <source>
        <dbReference type="EMBL" id="OGY63621.1"/>
    </source>
</evidence>
<gene>
    <name evidence="4" type="ORF">A3B92_03145</name>
</gene>
<reference evidence="4 5" key="1">
    <citation type="journal article" date="2016" name="Nat. Commun.">
        <title>Thousands of microbial genomes shed light on interconnected biogeochemical processes in an aquifer system.</title>
        <authorList>
            <person name="Anantharaman K."/>
            <person name="Brown C.T."/>
            <person name="Hug L.A."/>
            <person name="Sharon I."/>
            <person name="Castelle C.J."/>
            <person name="Probst A.J."/>
            <person name="Thomas B.C."/>
            <person name="Singh A."/>
            <person name="Wilkins M.J."/>
            <person name="Karaoz U."/>
            <person name="Brodie E.L."/>
            <person name="Williams K.H."/>
            <person name="Hubbard S.S."/>
            <person name="Banfield J.F."/>
        </authorList>
    </citation>
    <scope>NUCLEOTIDE SEQUENCE [LARGE SCALE GENOMIC DNA]</scope>
</reference>
<dbReference type="Gene3D" id="1.20.120.1760">
    <property type="match status" value="1"/>
</dbReference>
<dbReference type="InterPro" id="IPR048254">
    <property type="entry name" value="CDP_ALCOHOL_P_TRANSF_CS"/>
</dbReference>
<keyword evidence="3" id="KW-0472">Membrane</keyword>
<evidence type="ECO:0000256" key="2">
    <source>
        <dbReference type="RuleBase" id="RU003750"/>
    </source>
</evidence>
<keyword evidence="3" id="KW-1133">Transmembrane helix</keyword>
<dbReference type="InterPro" id="IPR000462">
    <property type="entry name" value="CDP-OH_P_trans"/>
</dbReference>
<dbReference type="Pfam" id="PF01066">
    <property type="entry name" value="CDP-OH_P_transf"/>
    <property type="match status" value="1"/>
</dbReference>
<evidence type="ECO:0000256" key="1">
    <source>
        <dbReference type="ARBA" id="ARBA00022679"/>
    </source>
</evidence>
<dbReference type="InterPro" id="IPR043130">
    <property type="entry name" value="CDP-OH_PTrfase_TM_dom"/>
</dbReference>
<dbReference type="GO" id="GO:0016020">
    <property type="term" value="C:membrane"/>
    <property type="evidence" value="ECO:0007669"/>
    <property type="project" value="InterPro"/>
</dbReference>
<organism evidence="4 5">
    <name type="scientific">Candidatus Harrisonbacteria bacterium RIFCSPHIGHO2_02_FULL_42_16</name>
    <dbReference type="NCBI Taxonomy" id="1798404"/>
    <lineage>
        <taxon>Bacteria</taxon>
        <taxon>Candidatus Harrisoniibacteriota</taxon>
    </lineage>
</organism>
<name>A0A1G1ZGH6_9BACT</name>
<keyword evidence="3" id="KW-0812">Transmembrane</keyword>
<dbReference type="STRING" id="1798404.A3B92_03145"/>
<dbReference type="GO" id="GO:0016780">
    <property type="term" value="F:phosphotransferase activity, for other substituted phosphate groups"/>
    <property type="evidence" value="ECO:0007669"/>
    <property type="project" value="InterPro"/>
</dbReference>
<evidence type="ECO:0000256" key="3">
    <source>
        <dbReference type="SAM" id="Phobius"/>
    </source>
</evidence>
<feature type="transmembrane region" description="Helical" evidence="3">
    <location>
        <begin position="136"/>
        <end position="162"/>
    </location>
</feature>
<dbReference type="EMBL" id="MHJG01000020">
    <property type="protein sequence ID" value="OGY63621.1"/>
    <property type="molecule type" value="Genomic_DNA"/>
</dbReference>
<dbReference type="Proteomes" id="UP000177960">
    <property type="component" value="Unassembled WGS sequence"/>
</dbReference>
<evidence type="ECO:0008006" key="6">
    <source>
        <dbReference type="Google" id="ProtNLM"/>
    </source>
</evidence>
<proteinExistence type="inferred from homology"/>
<dbReference type="AlphaFoldDB" id="A0A1G1ZGH6"/>
<protein>
    <recommendedName>
        <fullName evidence="6">CDP-alcohol phosphatidyltransferase</fullName>
    </recommendedName>
</protein>
<feature type="transmembrane region" description="Helical" evidence="3">
    <location>
        <begin position="220"/>
        <end position="241"/>
    </location>
</feature>
<comment type="caution">
    <text evidence="4">The sequence shown here is derived from an EMBL/GenBank/DDBJ whole genome shotgun (WGS) entry which is preliminary data.</text>
</comment>
<evidence type="ECO:0000313" key="5">
    <source>
        <dbReference type="Proteomes" id="UP000177960"/>
    </source>
</evidence>